<dbReference type="Gene3D" id="3.30.420.40">
    <property type="match status" value="1"/>
</dbReference>
<keyword evidence="10" id="KW-0067">ATP-binding</keyword>
<accession>A0ABD3L9G7</accession>
<dbReference type="EMBL" id="JBJKBG010000002">
    <property type="protein sequence ID" value="KAL3748187.1"/>
    <property type="molecule type" value="Genomic_DNA"/>
</dbReference>
<dbReference type="Gene3D" id="3.30.420.150">
    <property type="entry name" value="Exopolyphosphatase. Domain 2"/>
    <property type="match status" value="1"/>
</dbReference>
<evidence type="ECO:0000256" key="1">
    <source>
        <dbReference type="ARBA" id="ARBA00009283"/>
    </source>
</evidence>
<dbReference type="PANTHER" id="PTHR11782:SF92">
    <property type="entry name" value="APYRASE 7"/>
    <property type="match status" value="1"/>
</dbReference>
<evidence type="ECO:0000256" key="2">
    <source>
        <dbReference type="ARBA" id="ARBA00012148"/>
    </source>
</evidence>
<sequence>MDPKSPSKVKTSIAGFARYRVALKIGVVIVLAGSLSLLLLLSGWHLGWKSVVSRDPGRSYFTVVVDCGSTGTRVNVYEWMLRGANESELPVLVNSYPDSLIKNQTSNGSCQYHCLQTEPGLDKFIGNASGVRAALEPLINWAKKWVPEERHPETPIFVLATAGLRRMAVKDATRVLDDVEAVVREHAFVYKRSWIRVLHGKEEAFYGWVALNYKMGRLGNQSRLSTLGLLDLGGSSLQVAMEVHDSVNHEQLVRLKVGYIEHRVLAYSFPAFGLRAAFERTLIMLTQNETLRQRDGNYILSHPCLNPNYVQNYTCYNCHAVNTTDKIFLGSTKQKAEFSIMNVIGDPNWEECRMLARAAAANSSYLKHSSAVVGKSRKEDVFYHNGGDWQNITGVALPDMAFHALSGFFAVYTKLRLSGRANFTRLLEKGHRLCSESWINSSHITEHGNYGGQFCFQVPYLASLIDEALHVGDRDIIIGPGDISWTLGASLVEGKFIRLHPFKAETALSSFRIGRVGSIPSPVLLFVLLICLGAFVYRRQIKLPMPRKKGAAGISLPLCNPRRQRSL</sequence>
<organism evidence="12 13">
    <name type="scientific">Eucalyptus globulus</name>
    <name type="common">Tasmanian blue gum</name>
    <dbReference type="NCBI Taxonomy" id="34317"/>
    <lineage>
        <taxon>Eukaryota</taxon>
        <taxon>Viridiplantae</taxon>
        <taxon>Streptophyta</taxon>
        <taxon>Embryophyta</taxon>
        <taxon>Tracheophyta</taxon>
        <taxon>Spermatophyta</taxon>
        <taxon>Magnoliopsida</taxon>
        <taxon>eudicotyledons</taxon>
        <taxon>Gunneridae</taxon>
        <taxon>Pentapetalae</taxon>
        <taxon>rosids</taxon>
        <taxon>malvids</taxon>
        <taxon>Myrtales</taxon>
        <taxon>Myrtaceae</taxon>
        <taxon>Myrtoideae</taxon>
        <taxon>Eucalypteae</taxon>
        <taxon>Eucalyptus</taxon>
    </lineage>
</organism>
<comment type="similarity">
    <text evidence="1">Belongs to the GDA1/CD39 NTPase family.</text>
</comment>
<dbReference type="InterPro" id="IPR000407">
    <property type="entry name" value="GDA1_CD39_NTPase"/>
</dbReference>
<comment type="caution">
    <text evidence="12">The sequence shown here is derived from an EMBL/GenBank/DDBJ whole genome shotgun (WGS) entry which is preliminary data.</text>
</comment>
<evidence type="ECO:0000256" key="11">
    <source>
        <dbReference type="SAM" id="Phobius"/>
    </source>
</evidence>
<feature type="transmembrane region" description="Helical" evidence="11">
    <location>
        <begin position="21"/>
        <end position="44"/>
    </location>
</feature>
<evidence type="ECO:0000256" key="9">
    <source>
        <dbReference type="PIRSR" id="PIRSR600407-1"/>
    </source>
</evidence>
<gene>
    <name evidence="12" type="ORF">ACJRO7_009425</name>
</gene>
<keyword evidence="13" id="KW-1185">Reference proteome</keyword>
<evidence type="ECO:0000256" key="10">
    <source>
        <dbReference type="PIRSR" id="PIRSR600407-2"/>
    </source>
</evidence>
<feature type="active site" description="Proton acceptor" evidence="9">
    <location>
        <position position="203"/>
    </location>
</feature>
<evidence type="ECO:0000256" key="4">
    <source>
        <dbReference type="ARBA" id="ARBA00030084"/>
    </source>
</evidence>
<keyword evidence="10" id="KW-0547">Nucleotide-binding</keyword>
<keyword evidence="11" id="KW-1133">Transmembrane helix</keyword>
<evidence type="ECO:0000256" key="8">
    <source>
        <dbReference type="ARBA" id="ARBA00049175"/>
    </source>
</evidence>
<dbReference type="PANTHER" id="PTHR11782">
    <property type="entry name" value="ADENOSINE/GUANOSINE DIPHOSPHATASE"/>
    <property type="match status" value="1"/>
</dbReference>
<feature type="binding site" evidence="10">
    <location>
        <begin position="234"/>
        <end position="238"/>
    </location>
    <ligand>
        <name>ATP</name>
        <dbReference type="ChEBI" id="CHEBI:30616"/>
    </ligand>
</feature>
<reference evidence="12 13" key="1">
    <citation type="submission" date="2024-11" db="EMBL/GenBank/DDBJ databases">
        <title>Chromosome-level genome assembly of Eucalyptus globulus Labill. provides insights into its genome evolution.</title>
        <authorList>
            <person name="Li X."/>
        </authorList>
    </citation>
    <scope>NUCLEOTIDE SEQUENCE [LARGE SCALE GENOMIC DNA]</scope>
    <source>
        <strain evidence="12">CL2024</strain>
        <tissue evidence="12">Fresh tender leaves</tissue>
    </source>
</reference>
<keyword evidence="11" id="KW-0472">Membrane</keyword>
<keyword evidence="11" id="KW-0812">Transmembrane</keyword>
<name>A0ABD3L9G7_EUCGL</name>
<evidence type="ECO:0000313" key="13">
    <source>
        <dbReference type="Proteomes" id="UP001634007"/>
    </source>
</evidence>
<dbReference type="EC" id="3.6.1.5" evidence="2"/>
<dbReference type="Proteomes" id="UP001634007">
    <property type="component" value="Unassembled WGS sequence"/>
</dbReference>
<evidence type="ECO:0000256" key="6">
    <source>
        <dbReference type="ARBA" id="ARBA00031428"/>
    </source>
</evidence>
<evidence type="ECO:0000313" key="12">
    <source>
        <dbReference type="EMBL" id="KAL3748187.1"/>
    </source>
</evidence>
<evidence type="ECO:0000256" key="7">
    <source>
        <dbReference type="ARBA" id="ARBA00032306"/>
    </source>
</evidence>
<proteinExistence type="inferred from homology"/>
<evidence type="ECO:0000256" key="3">
    <source>
        <dbReference type="ARBA" id="ARBA00022801"/>
    </source>
</evidence>
<dbReference type="Pfam" id="PF01150">
    <property type="entry name" value="GDA1_CD39"/>
    <property type="match status" value="1"/>
</dbReference>
<evidence type="ECO:0000256" key="5">
    <source>
        <dbReference type="ARBA" id="ARBA00031370"/>
    </source>
</evidence>
<keyword evidence="3" id="KW-0378">Hydrolase</keyword>
<feature type="transmembrane region" description="Helical" evidence="11">
    <location>
        <begin position="519"/>
        <end position="537"/>
    </location>
</feature>
<protein>
    <recommendedName>
        <fullName evidence="2">apyrase</fullName>
        <ecNumber evidence="2">3.6.1.5</ecNumber>
    </recommendedName>
    <alternativeName>
        <fullName evidence="6">ATP-diphosphatase</fullName>
    </alternativeName>
    <alternativeName>
        <fullName evidence="7">ATP-diphosphohydrolase</fullName>
    </alternativeName>
    <alternativeName>
        <fullName evidence="4">Adenosine diphosphatase</fullName>
    </alternativeName>
    <alternativeName>
        <fullName evidence="5">NTPDase</fullName>
    </alternativeName>
</protein>
<dbReference type="GO" id="GO:0004050">
    <property type="term" value="F:apyrase activity"/>
    <property type="evidence" value="ECO:0007669"/>
    <property type="project" value="UniProtKB-EC"/>
</dbReference>
<comment type="catalytic activity">
    <reaction evidence="8">
        <text>a ribonucleoside 5'-triphosphate + 2 H2O = a ribonucleoside 5'-phosphate + 2 phosphate + 2 H(+)</text>
        <dbReference type="Rhea" id="RHEA:36795"/>
        <dbReference type="ChEBI" id="CHEBI:15377"/>
        <dbReference type="ChEBI" id="CHEBI:15378"/>
        <dbReference type="ChEBI" id="CHEBI:43474"/>
        <dbReference type="ChEBI" id="CHEBI:58043"/>
        <dbReference type="ChEBI" id="CHEBI:61557"/>
        <dbReference type="EC" id="3.6.1.5"/>
    </reaction>
</comment>
<dbReference type="AlphaFoldDB" id="A0ABD3L9G7"/>